<reference evidence="2" key="2">
    <citation type="journal article" date="2023" name="Microbiol Resour">
        <title>Decontamination and Annotation of the Draft Genome Sequence of the Oomycete Lagenidium giganteum ARSEF 373.</title>
        <authorList>
            <person name="Morgan W.R."/>
            <person name="Tartar A."/>
        </authorList>
    </citation>
    <scope>NUCLEOTIDE SEQUENCE</scope>
    <source>
        <strain evidence="2">ARSEF 373</strain>
    </source>
</reference>
<comment type="caution">
    <text evidence="2">The sequence shown here is derived from an EMBL/GenBank/DDBJ whole genome shotgun (WGS) entry which is preliminary data.</text>
</comment>
<organism evidence="2 3">
    <name type="scientific">Lagenidium giganteum</name>
    <dbReference type="NCBI Taxonomy" id="4803"/>
    <lineage>
        <taxon>Eukaryota</taxon>
        <taxon>Sar</taxon>
        <taxon>Stramenopiles</taxon>
        <taxon>Oomycota</taxon>
        <taxon>Peronosporomycetes</taxon>
        <taxon>Pythiales</taxon>
        <taxon>Pythiaceae</taxon>
    </lineage>
</organism>
<name>A0AAV2YSU5_9STRA</name>
<reference evidence="2" key="1">
    <citation type="submission" date="2022-11" db="EMBL/GenBank/DDBJ databases">
        <authorList>
            <person name="Morgan W.R."/>
            <person name="Tartar A."/>
        </authorList>
    </citation>
    <scope>NUCLEOTIDE SEQUENCE</scope>
    <source>
        <strain evidence="2">ARSEF 373</strain>
    </source>
</reference>
<dbReference type="PANTHER" id="PTHR12295">
    <property type="entry name" value="FURRY-RELATED"/>
    <property type="match status" value="1"/>
</dbReference>
<accession>A0AAV2YSU5</accession>
<dbReference type="GO" id="GO:0005938">
    <property type="term" value="C:cell cortex"/>
    <property type="evidence" value="ECO:0007669"/>
    <property type="project" value="TreeGrafter"/>
</dbReference>
<sequence length="2409" mass="259490">MSTNDGVLYELQREIDDFLATHALTLLQHVARSPVSQLRGGDSERSPSYTASLRRLCWMAEVIAGRCLDDLVDFLLAWLNAMDPASSNNQGNTTVTTSTHGFGRQMALWLVAHLLLSVLRQVERKVIRVREKPELVVLEKLVLPLLQRSFLVLSDTLQIELTTRALDTTSSHSFFAFKASSPSSSSSVSSSTAGSATSTALTESSVQELVHCKWQVLLAQLGAYSLQPLQRRLQHELLLASASSGKLQHAAGTRECGLFKHLSRCSLGLFRQFLVPTAFAHKLTCAAALLRALLPYLSKPTKLHVRTAAWTLTSQLLQRECAALDDSQLALLDASTAVAEWSSALSDLYAVARKLSAKRKREQLVVLAWRVRVGVLCLAPSDLYARYWKEDVHALLRLQYQHSKDGSATATTTATLVSVGQCFANLLQRHFLSRRRVPSELDCMEIINTTQAWCFFSLSKHKNLTTLQTQVLPVLTALSVGIGAYNMAYAVQSHLRRLLMEADSIYDEKKLIGFEALLAICRQCLGSAERAAAESDATEVDNQRMSNSEVADDDDAVSGSQQVLAATSVLVLDKSTLRSNRATLGDLVGHVLIECSTQFGQEMMSGDASCPPSISRTSSAGSALAFRSSNKDEYKRALGVHTFAAALSSLEFLYTALELNDDQKMAIVARACVHAEPVVRTATQEMLHALLQRESHQAATIFTGLTDFVLRLSSAAATATSVSVWCSPSRMAAYNLLLQLLPSLLRTTVQAERTTTASSTTKTNTRSTSALWGWESPTAARESLLQVEAVGVFLLAFDDLSLRVNALAALEAVATARRDLFDVQNGSVIDVLLDTTPALVELCLLDAQETAALGSPPSLARLMQYVATSTMPTRSGAFRWSLCLARIFAAIATQCPDVVAYVWTDVHDKVLKLEPAMPAIGEGDATAPYELTVWRNWAVLATTGARANLLATSANNSDSCSSVQSVISSSAVASLLKRLARFLRSASLEQRKAAVLALGSTHLSSLPVLLDVLAKYEAEAFMHRPGSASATSVAMSTSTNSSFASSGSDLTSSVASSTPRAGGGTGSGSGALRKNDKRAQRVRNIKAMAQFHLQWALGRVYRLVVASALSGLEDSLGALSRTQFVQIVHGFAGRMCLALEAAIPSAPTLQDSNNSNASASATAGSGNMARDAPHLLFMLQQDMCGIIQTLSVVRDESTEEASAVVATKQRSQWLTLVMDWLAGPPSTQVPRELAAVFDGPVGAFMPQTSARATWWRRADVCSTDNWLDEAASDGQTDVSGSSSALSTLAGRDCAVVSQSAVQQYLLVQTCFSTLPLLFTGPSLPAPVALVVRGEATQWSLFSWLDEWLALDPSLYPHAASLHAQARRALCAYTASNMATALPQLLERALFTHTHGSAFLAATQYFRALVELAATSPETVSAMQTTLTERSLWVAVLHVCLLHVGVEGDQEHRGRALMLVQALTHDHNDSSIGDGKGVATLHAQSSNLERLASPLASQATNRMQIMVSSVLATQFATLCLPMCLAMGRALLGCELPQQRKLLVVVLPWLTQVDLSVEPASEDAPQPQALLGLLVRMTAQLGATCGEQLEQLWLTLAFTAQVRSRAALRRKSSRLSIKEENSQATTNLAHIVAFLFVQQRATAERLATAKLVLWWLCAWQHGTSSVITCLLDLWTVRRSTLRGTVDQGQGSNNADTITSATATLCPLDDLAVLVILLGDSSVHFVTPHRTPQLGLQNVVVPLLHAVWQLLFALTKTVEGDVAWACAAPRDGVLYTGVVDDALVLLRNTLHLMQLPGDVVDVLVAQLKGVTATDQEPALPNLEAALHVLMDSLSSEERAQWVDECVGECGVAIAMRWTASPQAMACSRFTLWLYTQLITVKDVEGPAGDSSYYDQCAGVFPDELLLSLLSLLHQALEERMPQQRGSIHASASSGDLVSTSVPGFQAPSTLVGVHRPLLIRDCLITLALLVERMPAERLVFYPQLVWVCVALLNHCRDTLFHPAALALLHTITTKPFFFTNERLHDVLLCTRPAQWARGQSALLGAVLWTTTGTTLAPTPISSKANLSSLWRVRRIASRAVLFPSPLLSANEFEHVIMCSSALIPVLASALTVRPTDTHNIESSAADVMNGPMNRREFQQTAQWLRQAWQRLLGPSDPQAAPTLLPRVLAQCERGLVVADLDAATFVGAFASALVHGLDAISLSATAMADGLALAFQVLVKTLASSDASSSGGAVACDLAIAFEGQVVRCALQCIEDLLKQIDVHQIPWRPQPSFVGALVRLVRHPQQQIKWEAGVRILSYVAALAPTASPPPARIVPVVVAAAPPPTPSKRDSGSSSVHKWMQLMTLRSGPPTADKDKLRSKLAIPLSPRSSNNNSNNQNGEATANGPIGKASAGDPTADEAACSSPLGRSR</sequence>
<keyword evidence="3" id="KW-1185">Reference proteome</keyword>
<proteinExistence type="predicted"/>
<dbReference type="EMBL" id="DAKRPA010000166">
    <property type="protein sequence ID" value="DAZ96486.1"/>
    <property type="molecule type" value="Genomic_DNA"/>
</dbReference>
<dbReference type="Proteomes" id="UP001146120">
    <property type="component" value="Unassembled WGS sequence"/>
</dbReference>
<evidence type="ECO:0008006" key="4">
    <source>
        <dbReference type="Google" id="ProtNLM"/>
    </source>
</evidence>
<evidence type="ECO:0000313" key="2">
    <source>
        <dbReference type="EMBL" id="DAZ96486.1"/>
    </source>
</evidence>
<dbReference type="PANTHER" id="PTHR12295:SF30">
    <property type="entry name" value="PROTEIN FURRY"/>
    <property type="match status" value="1"/>
</dbReference>
<feature type="region of interest" description="Disordered" evidence="1">
    <location>
        <begin position="535"/>
        <end position="557"/>
    </location>
</feature>
<dbReference type="GO" id="GO:0000902">
    <property type="term" value="P:cell morphogenesis"/>
    <property type="evidence" value="ECO:0007669"/>
    <property type="project" value="InterPro"/>
</dbReference>
<feature type="region of interest" description="Disordered" evidence="1">
    <location>
        <begin position="1043"/>
        <end position="1077"/>
    </location>
</feature>
<gene>
    <name evidence="2" type="ORF">N0F65_008353</name>
</gene>
<feature type="region of interest" description="Disordered" evidence="1">
    <location>
        <begin position="2345"/>
        <end position="2409"/>
    </location>
</feature>
<evidence type="ECO:0000256" key="1">
    <source>
        <dbReference type="SAM" id="MobiDB-lite"/>
    </source>
</evidence>
<evidence type="ECO:0000313" key="3">
    <source>
        <dbReference type="Proteomes" id="UP001146120"/>
    </source>
</evidence>
<protein>
    <recommendedName>
        <fullName evidence="4">Non-specific serine/threonine protein kinase</fullName>
    </recommendedName>
</protein>
<feature type="compositionally biased region" description="Low complexity" evidence="1">
    <location>
        <begin position="2368"/>
        <end position="2377"/>
    </location>
</feature>
<dbReference type="GO" id="GO:0030427">
    <property type="term" value="C:site of polarized growth"/>
    <property type="evidence" value="ECO:0007669"/>
    <property type="project" value="TreeGrafter"/>
</dbReference>
<dbReference type="InterPro" id="IPR039867">
    <property type="entry name" value="Furry/Tao3/Mor2"/>
</dbReference>